<organism evidence="4 5">
    <name type="scientific">Actinocrispum wychmicini</name>
    <dbReference type="NCBI Taxonomy" id="1213861"/>
    <lineage>
        <taxon>Bacteria</taxon>
        <taxon>Bacillati</taxon>
        <taxon>Actinomycetota</taxon>
        <taxon>Actinomycetes</taxon>
        <taxon>Pseudonocardiales</taxon>
        <taxon>Pseudonocardiaceae</taxon>
        <taxon>Actinocrispum</taxon>
    </lineage>
</organism>
<keyword evidence="5" id="KW-1185">Reference proteome</keyword>
<feature type="compositionally biased region" description="Pro residues" evidence="1">
    <location>
        <begin position="59"/>
        <end position="88"/>
    </location>
</feature>
<gene>
    <name evidence="4" type="ORF">EV192_105142</name>
</gene>
<keyword evidence="2" id="KW-1133">Transmembrane helix</keyword>
<evidence type="ECO:0000256" key="2">
    <source>
        <dbReference type="SAM" id="Phobius"/>
    </source>
</evidence>
<dbReference type="EMBL" id="SLWS01000005">
    <property type="protein sequence ID" value="TCO58077.1"/>
    <property type="molecule type" value="Genomic_DNA"/>
</dbReference>
<evidence type="ECO:0000313" key="4">
    <source>
        <dbReference type="EMBL" id="TCO58077.1"/>
    </source>
</evidence>
<accession>A0A4R2JHB4</accession>
<feature type="compositionally biased region" description="Pro residues" evidence="1">
    <location>
        <begin position="97"/>
        <end position="106"/>
    </location>
</feature>
<feature type="transmembrane region" description="Helical" evidence="2">
    <location>
        <begin position="15"/>
        <end position="36"/>
    </location>
</feature>
<evidence type="ECO:0000313" key="5">
    <source>
        <dbReference type="Proteomes" id="UP000295680"/>
    </source>
</evidence>
<name>A0A4R2JHB4_9PSEU</name>
<dbReference type="Gene3D" id="3.30.70.2390">
    <property type="match status" value="1"/>
</dbReference>
<keyword evidence="2" id="KW-0472">Membrane</keyword>
<feature type="domain" description="LytR/CpsA/Psr regulator C-terminal" evidence="3">
    <location>
        <begin position="113"/>
        <end position="203"/>
    </location>
</feature>
<keyword evidence="2" id="KW-0812">Transmembrane</keyword>
<dbReference type="RefSeq" id="WP_132118567.1">
    <property type="nucleotide sequence ID" value="NZ_SLWS01000005.1"/>
</dbReference>
<evidence type="ECO:0000259" key="3">
    <source>
        <dbReference type="Pfam" id="PF13399"/>
    </source>
</evidence>
<feature type="compositionally biased region" description="Low complexity" evidence="1">
    <location>
        <begin position="44"/>
        <end position="58"/>
    </location>
</feature>
<dbReference type="InterPro" id="IPR027381">
    <property type="entry name" value="LytR/CpsA/Psr_C"/>
</dbReference>
<sequence>MTSPEGAGPTRPGRLAGLALLAVAAIALVVGLISVFGGGGSDQPTNNTAGTPAAGTPSQEPPSSPGSPPPSSATPPSSETPPSSPPPSSSSSTPSSEAPPSPPPDTTPGHVQPVQVLNNSKITGLADRAATDFRNRGWNVTAVDNLSETQAKVPFTTVYYRPGTAEEAEARDLANQFGLHVDRRIEGLRNFGPGLIVVVAKEYNPKN</sequence>
<proteinExistence type="predicted"/>
<reference evidence="4 5" key="1">
    <citation type="submission" date="2019-03" db="EMBL/GenBank/DDBJ databases">
        <title>Genomic Encyclopedia of Type Strains, Phase IV (KMG-IV): sequencing the most valuable type-strain genomes for metagenomic binning, comparative biology and taxonomic classification.</title>
        <authorList>
            <person name="Goeker M."/>
        </authorList>
    </citation>
    <scope>NUCLEOTIDE SEQUENCE [LARGE SCALE GENOMIC DNA]</scope>
    <source>
        <strain evidence="4 5">DSM 45934</strain>
    </source>
</reference>
<evidence type="ECO:0000256" key="1">
    <source>
        <dbReference type="SAM" id="MobiDB-lite"/>
    </source>
</evidence>
<dbReference type="AlphaFoldDB" id="A0A4R2JHB4"/>
<dbReference type="Proteomes" id="UP000295680">
    <property type="component" value="Unassembled WGS sequence"/>
</dbReference>
<protein>
    <submittedName>
        <fullName evidence="4">LytR cell envelope-related transcriptional attenuator</fullName>
    </submittedName>
</protein>
<dbReference type="OrthoDB" id="4427486at2"/>
<comment type="caution">
    <text evidence="4">The sequence shown here is derived from an EMBL/GenBank/DDBJ whole genome shotgun (WGS) entry which is preliminary data.</text>
</comment>
<feature type="region of interest" description="Disordered" evidence="1">
    <location>
        <begin position="36"/>
        <end position="112"/>
    </location>
</feature>
<dbReference type="Pfam" id="PF13399">
    <property type="entry name" value="LytR_C"/>
    <property type="match status" value="1"/>
</dbReference>